<reference evidence="2 3" key="1">
    <citation type="submission" date="2022-05" db="EMBL/GenBank/DDBJ databases">
        <authorList>
            <consortium name="Genoscope - CEA"/>
            <person name="William W."/>
        </authorList>
    </citation>
    <scope>NUCLEOTIDE SEQUENCE [LARGE SCALE GENOMIC DNA]</scope>
</reference>
<accession>A0AAU9WAH6</accession>
<evidence type="ECO:0000256" key="1">
    <source>
        <dbReference type="SAM" id="SignalP"/>
    </source>
</evidence>
<feature type="chain" id="PRO_5043516075" evidence="1">
    <location>
        <begin position="18"/>
        <end position="92"/>
    </location>
</feature>
<keyword evidence="3" id="KW-1185">Reference proteome</keyword>
<comment type="caution">
    <text evidence="2">The sequence shown here is derived from an EMBL/GenBank/DDBJ whole genome shotgun (WGS) entry which is preliminary data.</text>
</comment>
<protein>
    <submittedName>
        <fullName evidence="2">Uncharacterized protein</fullName>
    </submittedName>
</protein>
<organism evidence="2 3">
    <name type="scientific">Pocillopora meandrina</name>
    <dbReference type="NCBI Taxonomy" id="46732"/>
    <lineage>
        <taxon>Eukaryota</taxon>
        <taxon>Metazoa</taxon>
        <taxon>Cnidaria</taxon>
        <taxon>Anthozoa</taxon>
        <taxon>Hexacorallia</taxon>
        <taxon>Scleractinia</taxon>
        <taxon>Astrocoeniina</taxon>
        <taxon>Pocilloporidae</taxon>
        <taxon>Pocillopora</taxon>
    </lineage>
</organism>
<dbReference type="AlphaFoldDB" id="A0AAU9WAH6"/>
<sequence>MGFYKIVLLFCLIVTLATRFPEAETRAISEEESLIEPDDAHLSDERRAVPGCHDEFSPTFCERFKKFCSAYGTNGFLMRTKCYFSCGCVRNI</sequence>
<keyword evidence="1" id="KW-0732">Signal</keyword>
<evidence type="ECO:0000313" key="2">
    <source>
        <dbReference type="EMBL" id="CAH3108042.1"/>
    </source>
</evidence>
<dbReference type="EMBL" id="CALNXJ010000011">
    <property type="protein sequence ID" value="CAH3108042.1"/>
    <property type="molecule type" value="Genomic_DNA"/>
</dbReference>
<proteinExistence type="predicted"/>
<gene>
    <name evidence="2" type="ORF">PMEA_00003072</name>
</gene>
<name>A0AAU9WAH6_9CNID</name>
<feature type="signal peptide" evidence="1">
    <location>
        <begin position="1"/>
        <end position="17"/>
    </location>
</feature>
<dbReference type="Proteomes" id="UP001159428">
    <property type="component" value="Unassembled WGS sequence"/>
</dbReference>
<evidence type="ECO:0000313" key="3">
    <source>
        <dbReference type="Proteomes" id="UP001159428"/>
    </source>
</evidence>